<feature type="domain" description="TonB-dependent transporter Oar-like beta-barrel" evidence="1">
    <location>
        <begin position="244"/>
        <end position="1014"/>
    </location>
</feature>
<keyword evidence="2" id="KW-0378">Hydrolase</keyword>
<name>A0A1I5XG94_9BACT</name>
<dbReference type="AlphaFoldDB" id="A0A1I5XG94"/>
<dbReference type="Pfam" id="PF25183">
    <property type="entry name" value="OMP_b-brl_4"/>
    <property type="match status" value="1"/>
</dbReference>
<keyword evidence="2" id="KW-0121">Carboxypeptidase</keyword>
<dbReference type="SUPFAM" id="SSF56935">
    <property type="entry name" value="Porins"/>
    <property type="match status" value="1"/>
</dbReference>
<dbReference type="SUPFAM" id="SSF49464">
    <property type="entry name" value="Carboxypeptidase regulatory domain-like"/>
    <property type="match status" value="1"/>
</dbReference>
<dbReference type="InterPro" id="IPR057601">
    <property type="entry name" value="Oar-like_b-barrel"/>
</dbReference>
<dbReference type="Gene3D" id="2.60.40.1120">
    <property type="entry name" value="Carboxypeptidase-like, regulatory domain"/>
    <property type="match status" value="1"/>
</dbReference>
<keyword evidence="2" id="KW-0645">Protease</keyword>
<protein>
    <submittedName>
        <fullName evidence="2">Carboxypeptidase regulatory-like domain-containing protein</fullName>
    </submittedName>
</protein>
<dbReference type="RefSeq" id="WP_092018985.1">
    <property type="nucleotide sequence ID" value="NZ_FOXH01000014.1"/>
</dbReference>
<organism evidence="2 3">
    <name type="scientific">Pseudarcicella hirudinis</name>
    <dbReference type="NCBI Taxonomy" id="1079859"/>
    <lineage>
        <taxon>Bacteria</taxon>
        <taxon>Pseudomonadati</taxon>
        <taxon>Bacteroidota</taxon>
        <taxon>Cytophagia</taxon>
        <taxon>Cytophagales</taxon>
        <taxon>Flectobacillaceae</taxon>
        <taxon>Pseudarcicella</taxon>
    </lineage>
</organism>
<dbReference type="Proteomes" id="UP000199306">
    <property type="component" value="Unassembled WGS sequence"/>
</dbReference>
<keyword evidence="3" id="KW-1185">Reference proteome</keyword>
<evidence type="ECO:0000313" key="2">
    <source>
        <dbReference type="EMBL" id="SFQ30836.1"/>
    </source>
</evidence>
<dbReference type="InterPro" id="IPR008969">
    <property type="entry name" value="CarboxyPept-like_regulatory"/>
</dbReference>
<accession>A0A1I5XG94</accession>
<evidence type="ECO:0000313" key="3">
    <source>
        <dbReference type="Proteomes" id="UP000199306"/>
    </source>
</evidence>
<dbReference type="STRING" id="1079859.SAMN04515674_114118"/>
<dbReference type="EMBL" id="FOXH01000014">
    <property type="protein sequence ID" value="SFQ30836.1"/>
    <property type="molecule type" value="Genomic_DNA"/>
</dbReference>
<evidence type="ECO:0000259" key="1">
    <source>
        <dbReference type="Pfam" id="PF25183"/>
    </source>
</evidence>
<dbReference type="OrthoDB" id="9768147at2"/>
<dbReference type="GO" id="GO:0004180">
    <property type="term" value="F:carboxypeptidase activity"/>
    <property type="evidence" value="ECO:0007669"/>
    <property type="project" value="UniProtKB-KW"/>
</dbReference>
<reference evidence="2 3" key="1">
    <citation type="submission" date="2016-10" db="EMBL/GenBank/DDBJ databases">
        <authorList>
            <person name="de Groot N.N."/>
        </authorList>
    </citation>
    <scope>NUCLEOTIDE SEQUENCE [LARGE SCALE GENOMIC DNA]</scope>
    <source>
        <strain evidence="3">E92,LMG 26720,CCM 7988</strain>
    </source>
</reference>
<sequence>MPTCTICFSGIKIPGKVLFFLLLSLFSLKSFSQGTDATITGKVFDEKGELIPGATVRVKNESTGFQTGTITNSQGEYQLQQLPLGKPYSVTISFIGYQPQKLSNYALNQGDLLRIDATLKPGNTELAEVIVSANSFVNKETERAGAAIAVTSLQMKQLPMEGRNFTALTALSPLQGKDGSFSGQRSSSTNVTLDGVNARNMYTNGAIGNGPYTISQEAIREYQVSTNNYDVTQGRQGGGSLNAVTKNGTNTMEGSAFFYQRANQATFLGNKLFPMASEYNINGTPRTTVFDQKQYGFSLGGAFIKDKLHYFVAFDRQNETIPYQIAPVYDRVQEQNYGISKENLDKLIQVAREKYGMKNTQQYGDFSRETVANALFARIDWQINEKNKLTFRNNLTTWLSPNSTSDNSNINLLESWIGFQSTENSSLLSLRSSLGTDITNELKVQYQNVSRDYIVNSDLPSANIPRAIITVKSAIPTEANPNASQTKTVQFGGQRFGTESTKDETIQLANTTYLRRGNLNFKFGTDNMLTFLNSKIVNEMNGRFFFSSLQDFIDMKPSRYAREVPLVDPAVKQSLLDLAVFAQVDFTPFNNVTAMAGLRYDATIFFKQGDANPITESKLSIKTNNKLADYNNIQPRLQLTWDINGRQKDILKFGGGIFSAQPVSYLQLNNIQNSGTMVGSIDISGAGVPKPDFVSYRNNPSTAPGIPNGASYVSTINAVSDDFQVPSIYKLNLSYNRFFSSRFRAGVNLLWSKTVNNYVYYDRNIVDQPYFRLSNEGNRGVYVPAETIPANGATDWTKGRKTDAIGRVLELESSGVLNQWAVVLEASMKLGTDGYFTVSYTKNDTKDNSSFNCCVANTSTFRPVVDDPRDQSVSYSDDHFSDKLVISAATPTIKGFQLGAIFNGVGGTRYSFLVGGNKSINGDFVLTNDLAYVFDPNDPKVPESIRKGMQALLDNPDITQSVKDYIRSNVGRVAERNGGINPFYYKIDLRLTKDFRIQKRHNLSLSADCFNFLNLIDKNLGVSYNHGNINLLTMTAFDQATKNYVYNVESGAGLKISSAGGTPWRIQLGLRYSF</sequence>
<dbReference type="Pfam" id="PF13620">
    <property type="entry name" value="CarboxypepD_reg"/>
    <property type="match status" value="1"/>
</dbReference>
<gene>
    <name evidence="2" type="ORF">SAMN04515674_114118</name>
</gene>
<proteinExistence type="predicted"/>